<evidence type="ECO:0000256" key="7">
    <source>
        <dbReference type="ARBA" id="ARBA00023180"/>
    </source>
</evidence>
<evidence type="ECO:0000313" key="11">
    <source>
        <dbReference type="EMBL" id="KAG2375745.1"/>
    </source>
</evidence>
<organism evidence="11 12">
    <name type="scientific">Phaseolus angularis</name>
    <name type="common">Azuki bean</name>
    <name type="synonym">Vigna angularis</name>
    <dbReference type="NCBI Taxonomy" id="3914"/>
    <lineage>
        <taxon>Eukaryota</taxon>
        <taxon>Viridiplantae</taxon>
        <taxon>Streptophyta</taxon>
        <taxon>Embryophyta</taxon>
        <taxon>Tracheophyta</taxon>
        <taxon>Spermatophyta</taxon>
        <taxon>Magnoliopsida</taxon>
        <taxon>eudicotyledons</taxon>
        <taxon>Gunneridae</taxon>
        <taxon>Pentapetalae</taxon>
        <taxon>rosids</taxon>
        <taxon>fabids</taxon>
        <taxon>Fabales</taxon>
        <taxon>Fabaceae</taxon>
        <taxon>Papilionoideae</taxon>
        <taxon>50 kb inversion clade</taxon>
        <taxon>NPAAA clade</taxon>
        <taxon>indigoferoid/millettioid clade</taxon>
        <taxon>Phaseoleae</taxon>
        <taxon>Vigna</taxon>
    </lineage>
</organism>
<protein>
    <recommendedName>
        <fullName evidence="10">Bifunctional inhibitor/plant lipid transfer protein/seed storage helical domain-containing protein</fullName>
    </recommendedName>
</protein>
<name>A0A8T0JM75_PHAAN</name>
<comment type="caution">
    <text evidence="11">The sequence shown here is derived from an EMBL/GenBank/DDBJ whole genome shotgun (WGS) entry which is preliminary data.</text>
</comment>
<dbReference type="OrthoDB" id="690947at2759"/>
<evidence type="ECO:0000256" key="5">
    <source>
        <dbReference type="ARBA" id="ARBA00022729"/>
    </source>
</evidence>
<dbReference type="GO" id="GO:0098552">
    <property type="term" value="C:side of membrane"/>
    <property type="evidence" value="ECO:0007669"/>
    <property type="project" value="UniProtKB-KW"/>
</dbReference>
<evidence type="ECO:0000256" key="6">
    <source>
        <dbReference type="ARBA" id="ARBA00023157"/>
    </source>
</evidence>
<dbReference type="CDD" id="cd00010">
    <property type="entry name" value="AAI_LTSS"/>
    <property type="match status" value="1"/>
</dbReference>
<dbReference type="KEGG" id="var:108335578"/>
<keyword evidence="4" id="KW-0336">GPI-anchor</keyword>
<evidence type="ECO:0000256" key="8">
    <source>
        <dbReference type="ARBA" id="ARBA00023288"/>
    </source>
</evidence>
<dbReference type="GO" id="GO:0005886">
    <property type="term" value="C:plasma membrane"/>
    <property type="evidence" value="ECO:0007669"/>
    <property type="project" value="UniProtKB-SubCell"/>
</dbReference>
<dbReference type="Proteomes" id="UP000743370">
    <property type="component" value="Unassembled WGS sequence"/>
</dbReference>
<evidence type="ECO:0000256" key="2">
    <source>
        <dbReference type="ARBA" id="ARBA00009748"/>
    </source>
</evidence>
<feature type="signal peptide" evidence="9">
    <location>
        <begin position="1"/>
        <end position="21"/>
    </location>
</feature>
<dbReference type="PANTHER" id="PTHR33044">
    <property type="entry name" value="BIFUNCTIONAL INHIBITOR/LIPID-TRANSFER PROTEIN/SEED STORAGE 2S ALBUMIN SUPERFAMILY PROTEIN-RELATED"/>
    <property type="match status" value="1"/>
</dbReference>
<dbReference type="InterPro" id="IPR016140">
    <property type="entry name" value="Bifunc_inhib/LTP/seed_store"/>
</dbReference>
<gene>
    <name evidence="11" type="ORF">HKW66_Vig0161010</name>
</gene>
<keyword evidence="8" id="KW-0449">Lipoprotein</keyword>
<dbReference type="EMBL" id="JABFOF010000010">
    <property type="protein sequence ID" value="KAG2375745.1"/>
    <property type="molecule type" value="Genomic_DNA"/>
</dbReference>
<keyword evidence="4" id="KW-0472">Membrane</keyword>
<evidence type="ECO:0000259" key="10">
    <source>
        <dbReference type="Pfam" id="PF14368"/>
    </source>
</evidence>
<feature type="chain" id="PRO_5035833684" description="Bifunctional inhibitor/plant lipid transfer protein/seed storage helical domain-containing protein" evidence="9">
    <location>
        <begin position="22"/>
        <end position="141"/>
    </location>
</feature>
<keyword evidence="7" id="KW-0325">Glycoprotein</keyword>
<keyword evidence="6" id="KW-1015">Disulfide bond</keyword>
<dbReference type="InterPro" id="IPR043325">
    <property type="entry name" value="LTSS"/>
</dbReference>
<comment type="subcellular location">
    <subcellularLocation>
        <location evidence="1">Cell membrane</location>
        <topology evidence="1">Lipid-anchor</topology>
        <topology evidence="1">GPI-anchor</topology>
    </subcellularLocation>
</comment>
<feature type="domain" description="Bifunctional inhibitor/plant lipid transfer protein/seed storage helical" evidence="10">
    <location>
        <begin position="27"/>
        <end position="99"/>
    </location>
</feature>
<evidence type="ECO:0000256" key="4">
    <source>
        <dbReference type="ARBA" id="ARBA00022622"/>
    </source>
</evidence>
<dbReference type="SUPFAM" id="SSF47699">
    <property type="entry name" value="Bifunctional inhibitor/lipid-transfer protein/seed storage 2S albumin"/>
    <property type="match status" value="1"/>
</dbReference>
<comment type="similarity">
    <text evidence="2">Belongs to the plant LTP family.</text>
</comment>
<proteinExistence type="inferred from homology"/>
<sequence>MMKVWMLVLVLSISAIGFCNGLDVPPCLTPLSPCINFLNSTDPPQTCCNPIKEMNATQNSCFCQLALTPPGALEALGITIPQALQLVQSCGVNFKITSCKAPPPSLLPPSATVGGDEGGTCRATFSGFSFALFLGVYAVFN</sequence>
<evidence type="ECO:0000256" key="3">
    <source>
        <dbReference type="ARBA" id="ARBA00022475"/>
    </source>
</evidence>
<dbReference type="InterPro" id="IPR036312">
    <property type="entry name" value="Bifun_inhib/LTP/seed_sf"/>
</dbReference>
<evidence type="ECO:0000256" key="9">
    <source>
        <dbReference type="SAM" id="SignalP"/>
    </source>
</evidence>
<evidence type="ECO:0000256" key="1">
    <source>
        <dbReference type="ARBA" id="ARBA00004609"/>
    </source>
</evidence>
<keyword evidence="5 9" id="KW-0732">Signal</keyword>
<dbReference type="Gene3D" id="1.10.110.10">
    <property type="entry name" value="Plant lipid-transfer and hydrophobic proteins"/>
    <property type="match status" value="1"/>
</dbReference>
<reference evidence="11 12" key="1">
    <citation type="submission" date="2020-05" db="EMBL/GenBank/DDBJ databases">
        <title>Vigna angularis (adzuki bean) Var. LongXiaoDou No. 4 denovo assembly.</title>
        <authorList>
            <person name="Xiang H."/>
        </authorList>
    </citation>
    <scope>NUCLEOTIDE SEQUENCE [LARGE SCALE GENOMIC DNA]</scope>
    <source>
        <tissue evidence="11">Leaf</tissue>
    </source>
</reference>
<dbReference type="AlphaFoldDB" id="A0A8T0JM75"/>
<keyword evidence="3" id="KW-1003">Cell membrane</keyword>
<accession>A0A8T0JM75</accession>
<evidence type="ECO:0000313" key="12">
    <source>
        <dbReference type="Proteomes" id="UP000743370"/>
    </source>
</evidence>
<dbReference type="Pfam" id="PF14368">
    <property type="entry name" value="LTP_2"/>
    <property type="match status" value="1"/>
</dbReference>